<feature type="region of interest" description="Disordered" evidence="6">
    <location>
        <begin position="1"/>
        <end position="22"/>
    </location>
</feature>
<evidence type="ECO:0000256" key="2">
    <source>
        <dbReference type="ARBA" id="ARBA00023015"/>
    </source>
</evidence>
<evidence type="ECO:0000256" key="3">
    <source>
        <dbReference type="ARBA" id="ARBA00023125"/>
    </source>
</evidence>
<dbReference type="RefSeq" id="XP_046013595.1">
    <property type="nucleotide sequence ID" value="XM_046147699.1"/>
</dbReference>
<protein>
    <recommendedName>
        <fullName evidence="9">Zn(2)-C6 fungal-type domain-containing protein</fullName>
    </recommendedName>
</protein>
<evidence type="ECO:0000313" key="8">
    <source>
        <dbReference type="Proteomes" id="UP000756346"/>
    </source>
</evidence>
<proteinExistence type="predicted"/>
<accession>A0A9P8Y862</accession>
<reference evidence="7" key="1">
    <citation type="journal article" date="2021" name="Nat. Commun.">
        <title>Genetic determinants of endophytism in the Arabidopsis root mycobiome.</title>
        <authorList>
            <person name="Mesny F."/>
            <person name="Miyauchi S."/>
            <person name="Thiergart T."/>
            <person name="Pickel B."/>
            <person name="Atanasova L."/>
            <person name="Karlsson M."/>
            <person name="Huettel B."/>
            <person name="Barry K.W."/>
            <person name="Haridas S."/>
            <person name="Chen C."/>
            <person name="Bauer D."/>
            <person name="Andreopoulos W."/>
            <person name="Pangilinan J."/>
            <person name="LaButti K."/>
            <person name="Riley R."/>
            <person name="Lipzen A."/>
            <person name="Clum A."/>
            <person name="Drula E."/>
            <person name="Henrissat B."/>
            <person name="Kohler A."/>
            <person name="Grigoriev I.V."/>
            <person name="Martin F.M."/>
            <person name="Hacquard S."/>
        </authorList>
    </citation>
    <scope>NUCLEOTIDE SEQUENCE</scope>
    <source>
        <strain evidence="7">MPI-CAGE-CH-0230</strain>
    </source>
</reference>
<dbReference type="PANTHER" id="PTHR31845">
    <property type="entry name" value="FINGER DOMAIN PROTEIN, PUTATIVE-RELATED"/>
    <property type="match status" value="1"/>
</dbReference>
<comment type="caution">
    <text evidence="7">The sequence shown here is derived from an EMBL/GenBank/DDBJ whole genome shotgun (WGS) entry which is preliminary data.</text>
</comment>
<organism evidence="7 8">
    <name type="scientific">Microdochium trichocladiopsis</name>
    <dbReference type="NCBI Taxonomy" id="1682393"/>
    <lineage>
        <taxon>Eukaryota</taxon>
        <taxon>Fungi</taxon>
        <taxon>Dikarya</taxon>
        <taxon>Ascomycota</taxon>
        <taxon>Pezizomycotina</taxon>
        <taxon>Sordariomycetes</taxon>
        <taxon>Xylariomycetidae</taxon>
        <taxon>Xylariales</taxon>
        <taxon>Microdochiaceae</taxon>
        <taxon>Microdochium</taxon>
    </lineage>
</organism>
<dbReference type="OrthoDB" id="5226580at2759"/>
<keyword evidence="3" id="KW-0238">DNA-binding</keyword>
<dbReference type="Proteomes" id="UP000756346">
    <property type="component" value="Unassembled WGS sequence"/>
</dbReference>
<dbReference type="AlphaFoldDB" id="A0A9P8Y862"/>
<dbReference type="EMBL" id="JAGTJQ010000004">
    <property type="protein sequence ID" value="KAH7032763.1"/>
    <property type="molecule type" value="Genomic_DNA"/>
</dbReference>
<evidence type="ECO:0000256" key="5">
    <source>
        <dbReference type="ARBA" id="ARBA00023242"/>
    </source>
</evidence>
<dbReference type="PANTHER" id="PTHR31845:SF32">
    <property type="entry name" value="MISCELLANEOUS ZN(II)2CYS6 TRANSCRIPTION FACTOR (EUROFUNG)-RELATED"/>
    <property type="match status" value="1"/>
</dbReference>
<keyword evidence="8" id="KW-1185">Reference proteome</keyword>
<dbReference type="InterPro" id="IPR051089">
    <property type="entry name" value="prtT"/>
</dbReference>
<gene>
    <name evidence="7" type="ORF">B0I36DRAFT_100348</name>
</gene>
<evidence type="ECO:0000313" key="7">
    <source>
        <dbReference type="EMBL" id="KAH7032763.1"/>
    </source>
</evidence>
<feature type="region of interest" description="Disordered" evidence="6">
    <location>
        <begin position="62"/>
        <end position="101"/>
    </location>
</feature>
<feature type="region of interest" description="Disordered" evidence="6">
    <location>
        <begin position="596"/>
        <end position="619"/>
    </location>
</feature>
<dbReference type="GO" id="GO:0005634">
    <property type="term" value="C:nucleus"/>
    <property type="evidence" value="ECO:0007669"/>
    <property type="project" value="UniProtKB-SubCell"/>
</dbReference>
<keyword evidence="4" id="KW-0804">Transcription</keyword>
<evidence type="ECO:0000256" key="1">
    <source>
        <dbReference type="ARBA" id="ARBA00004123"/>
    </source>
</evidence>
<keyword evidence="2" id="KW-0805">Transcription regulation</keyword>
<evidence type="ECO:0000256" key="4">
    <source>
        <dbReference type="ARBA" id="ARBA00023163"/>
    </source>
</evidence>
<dbReference type="GO" id="GO:0000976">
    <property type="term" value="F:transcription cis-regulatory region binding"/>
    <property type="evidence" value="ECO:0007669"/>
    <property type="project" value="TreeGrafter"/>
</dbReference>
<dbReference type="GO" id="GO:0000981">
    <property type="term" value="F:DNA-binding transcription factor activity, RNA polymerase II-specific"/>
    <property type="evidence" value="ECO:0007669"/>
    <property type="project" value="TreeGrafter"/>
</dbReference>
<sequence>MDAAQHQRERDPAGSSRQSAPYGHACAGCVRAKCKCVVRSHGGTDPRCERCCRLDRECVPSPNVRSQAGKRNHEAGKRRAVKSNANAGGISGRHGNLSSPAEDRIDRTTQLEQKLDSLMDMLASQCQQRLSPAATAGAFTPPLSVLTRAPDDVQGQVPISTSSSVQQSQDAGYLSQFRSFFLQACPFIYLAPETTVAELQQKRPFLWLNIKSVCCKSTREQIALDHEIRAILAQKIIVEMERNLDLLQGLLVFLTWTVRRFRDKPFLCVYSGIAASMVSDLRLDRLMHEPVNRETNSSHAFAQPFHVRPQLPHLERTNEERRTVLGCYIHCASLHLFLRSPPMRWTSHMDECLQHLADKPEVPADAVLVTIVKLNRVLENLVPATAWRFDLEEPDQSELPSPMLYVRSMISNLKAIRDESRAKTPGNRYLQAYLAHAEVLVNDLPLHSIFAPRSRGTKMDMDRISCLHACLQGMRSFFDSMFTLTPEEFFGSPSFLGIGYTRVLHILYRLSCTEDPSWDRSMIRETIDVIKELEAGADLFAAIPAALGLELVENDTFSRTAPMLRACSLLWQRNLMAAEGNGDLCSAHRTLHRTQQRWSPAEHAGGQTCSTSDSTSRRDVEVDITPVVGPEQPISNQSLHDDTMFADLLNEDWQMDSSMMWFFNGFPT</sequence>
<feature type="compositionally biased region" description="Basic and acidic residues" evidence="6">
    <location>
        <begin position="1"/>
        <end position="12"/>
    </location>
</feature>
<comment type="subcellular location">
    <subcellularLocation>
        <location evidence="1">Nucleus</location>
    </subcellularLocation>
</comment>
<keyword evidence="5" id="KW-0539">Nucleus</keyword>
<name>A0A9P8Y862_9PEZI</name>
<dbReference type="GeneID" id="70177245"/>
<evidence type="ECO:0000256" key="6">
    <source>
        <dbReference type="SAM" id="MobiDB-lite"/>
    </source>
</evidence>
<evidence type="ECO:0008006" key="9">
    <source>
        <dbReference type="Google" id="ProtNLM"/>
    </source>
</evidence>